<feature type="compositionally biased region" description="Polar residues" evidence="1">
    <location>
        <begin position="10"/>
        <end position="31"/>
    </location>
</feature>
<sequence>MLPHHPPQAQPQNLREPSLESETVSNDSQYRPRSAIPGPDNNVDPPRSSHSDYQYSDPPSPVLGSESQSPPEEHHPFFEDAVVDTSGRPTQTSPVEDYRPFFQDAVDAETAHAGTSGQLCTEDDEYENEGYGMYRGELQAPPVIEGWDDPILTPLTRALQLAPAQNVEPVRQYMHDFLDSYISLVRRVWEEEKLQDDLYKTFMTEGVAILAGMSREMIACIMEGMIARLAHSSRAQAKAFVDLYQAEMERTCRDGRFQPCIYAQYFCDDQGHGPSVPVLRQILDALIQYLDDDQFAAVVDEIKFPHHSTLGHRRYTKQENREDKLRQFVAHVRKRIDHEGPTRPFSEFGFTNNHHRRLEDHARHHKSNFIMNLMEAVSAVIAPGVFKVKQFIIYMCWGPEQGWVGEILLNCVGLGYITSGHRMSYGPARHSNNFAGTMSVEDCNRWARKVNDFSPLRETLCWQEKVEMEKAGRR</sequence>
<keyword evidence="3" id="KW-1185">Reference proteome</keyword>
<reference evidence="2 3" key="1">
    <citation type="submission" date="2024-04" db="EMBL/GenBank/DDBJ databases">
        <title>Phyllosticta paracitricarpa is synonymous to the EU quarantine fungus P. citricarpa based on phylogenomic analyses.</title>
        <authorList>
            <consortium name="Lawrence Berkeley National Laboratory"/>
            <person name="Van Ingen-Buijs V.A."/>
            <person name="Van Westerhoven A.C."/>
            <person name="Haridas S."/>
            <person name="Skiadas P."/>
            <person name="Martin F."/>
            <person name="Groenewald J.Z."/>
            <person name="Crous P.W."/>
            <person name="Seidl M.F."/>
        </authorList>
    </citation>
    <scope>NUCLEOTIDE SEQUENCE [LARGE SCALE GENOMIC DNA]</scope>
    <source>
        <strain evidence="2 3">CBS 123374</strain>
    </source>
</reference>
<evidence type="ECO:0000256" key="1">
    <source>
        <dbReference type="SAM" id="MobiDB-lite"/>
    </source>
</evidence>
<dbReference type="EMBL" id="JBBWRZ010000008">
    <property type="protein sequence ID" value="KAK8230948.1"/>
    <property type="molecule type" value="Genomic_DNA"/>
</dbReference>
<proteinExistence type="predicted"/>
<dbReference type="Proteomes" id="UP001492380">
    <property type="component" value="Unassembled WGS sequence"/>
</dbReference>
<name>A0ABR1YK70_9PEZI</name>
<feature type="region of interest" description="Disordered" evidence="1">
    <location>
        <begin position="1"/>
        <end position="75"/>
    </location>
</feature>
<organism evidence="2 3">
    <name type="scientific">Phyllosticta capitalensis</name>
    <dbReference type="NCBI Taxonomy" id="121624"/>
    <lineage>
        <taxon>Eukaryota</taxon>
        <taxon>Fungi</taxon>
        <taxon>Dikarya</taxon>
        <taxon>Ascomycota</taxon>
        <taxon>Pezizomycotina</taxon>
        <taxon>Dothideomycetes</taxon>
        <taxon>Dothideomycetes incertae sedis</taxon>
        <taxon>Botryosphaeriales</taxon>
        <taxon>Phyllostictaceae</taxon>
        <taxon>Phyllosticta</taxon>
    </lineage>
</organism>
<evidence type="ECO:0000313" key="2">
    <source>
        <dbReference type="EMBL" id="KAK8230948.1"/>
    </source>
</evidence>
<gene>
    <name evidence="2" type="ORF">HDK90DRAFT_556923</name>
</gene>
<protein>
    <submittedName>
        <fullName evidence="2">Uncharacterized protein</fullName>
    </submittedName>
</protein>
<comment type="caution">
    <text evidence="2">The sequence shown here is derived from an EMBL/GenBank/DDBJ whole genome shotgun (WGS) entry which is preliminary data.</text>
</comment>
<evidence type="ECO:0000313" key="3">
    <source>
        <dbReference type="Proteomes" id="UP001492380"/>
    </source>
</evidence>
<accession>A0ABR1YK70</accession>